<dbReference type="GO" id="GO:0005886">
    <property type="term" value="C:plasma membrane"/>
    <property type="evidence" value="ECO:0007669"/>
    <property type="project" value="UniProtKB-SubCell"/>
</dbReference>
<evidence type="ECO:0000256" key="5">
    <source>
        <dbReference type="ARBA" id="ARBA00022692"/>
    </source>
</evidence>
<reference evidence="9 11" key="1">
    <citation type="submission" date="2016-06" db="EMBL/GenBank/DDBJ databases">
        <title>Genome sequence of Tepidimonas fonticaldi PL17.</title>
        <authorList>
            <person name="Pinnaka A.K."/>
        </authorList>
    </citation>
    <scope>NUCLEOTIDE SEQUENCE [LARGE SCALE GENOMIC DNA]</scope>
    <source>
        <strain evidence="9 11">PL17</strain>
    </source>
</reference>
<evidence type="ECO:0000313" key="11">
    <source>
        <dbReference type="Proteomes" id="UP000091969"/>
    </source>
</evidence>
<dbReference type="Pfam" id="PF03591">
    <property type="entry name" value="AzlC"/>
    <property type="match status" value="1"/>
</dbReference>
<evidence type="ECO:0000256" key="2">
    <source>
        <dbReference type="ARBA" id="ARBA00010735"/>
    </source>
</evidence>
<dbReference type="EMBL" id="VJOO01000020">
    <property type="protein sequence ID" value="TSE36260.1"/>
    <property type="molecule type" value="Genomic_DNA"/>
</dbReference>
<dbReference type="Proteomes" id="UP000316388">
    <property type="component" value="Unassembled WGS sequence"/>
</dbReference>
<gene>
    <name evidence="9" type="ORF">A9O67_03600</name>
    <name evidence="10" type="ORF">Tfont_01988</name>
</gene>
<evidence type="ECO:0000313" key="9">
    <source>
        <dbReference type="EMBL" id="OBS31328.1"/>
    </source>
</evidence>
<feature type="transmembrane region" description="Helical" evidence="8">
    <location>
        <begin position="153"/>
        <end position="178"/>
    </location>
</feature>
<keyword evidence="5 8" id="KW-0812">Transmembrane</keyword>
<evidence type="ECO:0000256" key="1">
    <source>
        <dbReference type="ARBA" id="ARBA00004651"/>
    </source>
</evidence>
<name>A0A1A6DWV1_9BURK</name>
<feature type="transmembrane region" description="Helical" evidence="8">
    <location>
        <begin position="230"/>
        <end position="248"/>
    </location>
</feature>
<dbReference type="RefSeq" id="WP_068608341.1">
    <property type="nucleotide sequence ID" value="NZ_LZDH01000045.1"/>
</dbReference>
<evidence type="ECO:0000256" key="6">
    <source>
        <dbReference type="ARBA" id="ARBA00022989"/>
    </source>
</evidence>
<comment type="caution">
    <text evidence="9">The sequence shown here is derived from an EMBL/GenBank/DDBJ whole genome shotgun (WGS) entry which is preliminary data.</text>
</comment>
<dbReference type="STRING" id="1101373.A9O67_03600"/>
<dbReference type="InterPro" id="IPR011606">
    <property type="entry name" value="Brnchd-chn_aa_trnsp_permease"/>
</dbReference>
<sequence length="264" mass="27967">MSAAASTAFWRASFLNPVLWRRPTFAAGARELVSVATGIGAWGLMTGVAMVKSGLTPLEALWMTLLVYAGSAQLTAVPLITAGAPLWVILAAAFCVNLRFVVFSIHLRAYVAHLPRGQRLLTGYLTGDLSYVFFARRFPHPGRTDEERLDQEAYLAGSCGVNYLFWMTASVIGIVLANAIPTEWGLGFAGILALLGVGCSLATSRLRVLSAAVAGSAAVAAWALPLKLNIVVAIAVAVVVCLIAEAHGPRWLRGAPIPPHRPHG</sequence>
<feature type="transmembrane region" description="Helical" evidence="8">
    <location>
        <begin position="184"/>
        <end position="201"/>
    </location>
</feature>
<dbReference type="Proteomes" id="UP000091969">
    <property type="component" value="Unassembled WGS sequence"/>
</dbReference>
<keyword evidence="4" id="KW-1003">Cell membrane</keyword>
<accession>A0A1A6DWV1</accession>
<evidence type="ECO:0000256" key="4">
    <source>
        <dbReference type="ARBA" id="ARBA00022475"/>
    </source>
</evidence>
<evidence type="ECO:0000256" key="8">
    <source>
        <dbReference type="SAM" id="Phobius"/>
    </source>
</evidence>
<dbReference type="EMBL" id="LZDH01000045">
    <property type="protein sequence ID" value="OBS31328.1"/>
    <property type="molecule type" value="Genomic_DNA"/>
</dbReference>
<keyword evidence="7 8" id="KW-0472">Membrane</keyword>
<keyword evidence="3" id="KW-0813">Transport</keyword>
<protein>
    <submittedName>
        <fullName evidence="10">AzlC: azaleucine resistance protein AzlC</fullName>
    </submittedName>
    <submittedName>
        <fullName evidence="9">Branched-chain amino acid ABC transporter permease</fullName>
    </submittedName>
</protein>
<comment type="similarity">
    <text evidence="2">Belongs to the AzlC family.</text>
</comment>
<feature type="transmembrane region" description="Helical" evidence="8">
    <location>
        <begin position="32"/>
        <end position="51"/>
    </location>
</feature>
<evidence type="ECO:0000256" key="7">
    <source>
        <dbReference type="ARBA" id="ARBA00023136"/>
    </source>
</evidence>
<dbReference type="PANTHER" id="PTHR34979">
    <property type="entry name" value="INNER MEMBRANE PROTEIN YGAZ"/>
    <property type="match status" value="1"/>
</dbReference>
<reference evidence="10 12" key="2">
    <citation type="submission" date="2019-07" db="EMBL/GenBank/DDBJ databases">
        <title>Tepidimonas fonticaldi AT-A2 draft genome.</title>
        <authorList>
            <person name="Da Costa M.S."/>
            <person name="Froufe H.J.C."/>
            <person name="Egas C."/>
            <person name="Albuquerque L."/>
        </authorList>
    </citation>
    <scope>NUCLEOTIDE SEQUENCE [LARGE SCALE GENOMIC DNA]</scope>
    <source>
        <strain evidence="10 12">AT-A2</strain>
    </source>
</reference>
<evidence type="ECO:0000313" key="10">
    <source>
        <dbReference type="EMBL" id="TSE36260.1"/>
    </source>
</evidence>
<evidence type="ECO:0000256" key="3">
    <source>
        <dbReference type="ARBA" id="ARBA00022448"/>
    </source>
</evidence>
<evidence type="ECO:0000313" key="12">
    <source>
        <dbReference type="Proteomes" id="UP000316388"/>
    </source>
</evidence>
<keyword evidence="11" id="KW-1185">Reference proteome</keyword>
<feature type="transmembrane region" description="Helical" evidence="8">
    <location>
        <begin position="60"/>
        <end position="80"/>
    </location>
</feature>
<proteinExistence type="inferred from homology"/>
<dbReference type="PANTHER" id="PTHR34979:SF1">
    <property type="entry name" value="INNER MEMBRANE PROTEIN YGAZ"/>
    <property type="match status" value="1"/>
</dbReference>
<dbReference type="AlphaFoldDB" id="A0A1A6DWV1"/>
<feature type="transmembrane region" description="Helical" evidence="8">
    <location>
        <begin position="86"/>
        <end position="111"/>
    </location>
</feature>
<organism evidence="9 11">
    <name type="scientific">Tepidimonas fonticaldi</name>
    <dbReference type="NCBI Taxonomy" id="1101373"/>
    <lineage>
        <taxon>Bacteria</taxon>
        <taxon>Pseudomonadati</taxon>
        <taxon>Pseudomonadota</taxon>
        <taxon>Betaproteobacteria</taxon>
        <taxon>Burkholderiales</taxon>
        <taxon>Tepidimonas</taxon>
    </lineage>
</organism>
<dbReference type="GO" id="GO:1903785">
    <property type="term" value="P:L-valine transmembrane transport"/>
    <property type="evidence" value="ECO:0007669"/>
    <property type="project" value="TreeGrafter"/>
</dbReference>
<dbReference type="OrthoDB" id="9179311at2"/>
<comment type="subcellular location">
    <subcellularLocation>
        <location evidence="1">Cell membrane</location>
        <topology evidence="1">Multi-pass membrane protein</topology>
    </subcellularLocation>
</comment>
<keyword evidence="6 8" id="KW-1133">Transmembrane helix</keyword>